<dbReference type="GO" id="GO:0004148">
    <property type="term" value="F:dihydrolipoyl dehydrogenase (NADH) activity"/>
    <property type="evidence" value="ECO:0007669"/>
    <property type="project" value="TreeGrafter"/>
</dbReference>
<dbReference type="STRING" id="223184.AS25_12240"/>
<evidence type="ECO:0000259" key="8">
    <source>
        <dbReference type="Pfam" id="PF07992"/>
    </source>
</evidence>
<feature type="domain" description="Pyridine nucleotide-disulphide oxidoreductase dimerisation" evidence="7">
    <location>
        <begin position="353"/>
        <end position="458"/>
    </location>
</feature>
<comment type="similarity">
    <text evidence="1">Belongs to the class-I pyridine nucleotide-disulfide oxidoreductase family.</text>
</comment>
<gene>
    <name evidence="9" type="ORF">AS25_12240</name>
</gene>
<dbReference type="InterPro" id="IPR050151">
    <property type="entry name" value="Class-I_Pyr_Nuc-Dis_Oxidored"/>
</dbReference>
<comment type="caution">
    <text evidence="9">The sequence shown here is derived from an EMBL/GenBank/DDBJ whole genome shotgun (WGS) entry which is preliminary data.</text>
</comment>
<dbReference type="GO" id="GO:0050660">
    <property type="term" value="F:flavin adenine dinucleotide binding"/>
    <property type="evidence" value="ECO:0007669"/>
    <property type="project" value="TreeGrafter"/>
</dbReference>
<dbReference type="InterPro" id="IPR036188">
    <property type="entry name" value="FAD/NAD-bd_sf"/>
</dbReference>
<dbReference type="InterPro" id="IPR023753">
    <property type="entry name" value="FAD/NAD-binding_dom"/>
</dbReference>
<name>A0A0B0D8B5_9MICC</name>
<dbReference type="PANTHER" id="PTHR22912:SF151">
    <property type="entry name" value="DIHYDROLIPOYL DEHYDROGENASE, MITOCHONDRIAL"/>
    <property type="match status" value="1"/>
</dbReference>
<keyword evidence="2" id="KW-0285">Flavoprotein</keyword>
<dbReference type="SUPFAM" id="SSF55424">
    <property type="entry name" value="FAD/NAD-linked reductases, dimerisation (C-terminal) domain"/>
    <property type="match status" value="1"/>
</dbReference>
<proteinExistence type="inferred from homology"/>
<dbReference type="eggNOG" id="COG1249">
    <property type="taxonomic scope" value="Bacteria"/>
</dbReference>
<dbReference type="PANTHER" id="PTHR22912">
    <property type="entry name" value="DISULFIDE OXIDOREDUCTASE"/>
    <property type="match status" value="1"/>
</dbReference>
<dbReference type="Gene3D" id="3.50.50.60">
    <property type="entry name" value="FAD/NAD(P)-binding domain"/>
    <property type="match status" value="2"/>
</dbReference>
<dbReference type="Gene3D" id="3.30.390.30">
    <property type="match status" value="1"/>
</dbReference>
<feature type="binding site" evidence="5">
    <location>
        <position position="57"/>
    </location>
    <ligand>
        <name>FAD</name>
        <dbReference type="ChEBI" id="CHEBI:57692"/>
    </ligand>
</feature>
<dbReference type="PRINTS" id="PR00411">
    <property type="entry name" value="PNDRDTASEI"/>
</dbReference>
<feature type="binding site" evidence="5">
    <location>
        <position position="313"/>
    </location>
    <ligand>
        <name>FAD</name>
        <dbReference type="ChEBI" id="CHEBI:57692"/>
    </ligand>
</feature>
<evidence type="ECO:0000256" key="2">
    <source>
        <dbReference type="ARBA" id="ARBA00022630"/>
    </source>
</evidence>
<dbReference type="RefSeq" id="WP_035965492.1">
    <property type="nucleotide sequence ID" value="NZ_JAQDQR010000005.1"/>
</dbReference>
<dbReference type="PRINTS" id="PR00368">
    <property type="entry name" value="FADPNR"/>
</dbReference>
<dbReference type="InterPro" id="IPR004099">
    <property type="entry name" value="Pyr_nucl-diS_OxRdtase_dimer"/>
</dbReference>
<evidence type="ECO:0000256" key="3">
    <source>
        <dbReference type="ARBA" id="ARBA00022827"/>
    </source>
</evidence>
<dbReference type="GO" id="GO:0006103">
    <property type="term" value="P:2-oxoglutarate metabolic process"/>
    <property type="evidence" value="ECO:0007669"/>
    <property type="project" value="TreeGrafter"/>
</dbReference>
<feature type="disulfide bond" description="Redox-active" evidence="6">
    <location>
        <begin position="48"/>
        <end position="53"/>
    </location>
</feature>
<reference evidence="9 10" key="1">
    <citation type="submission" date="2014-09" db="EMBL/GenBank/DDBJ databases">
        <title>High-quality draft genome sequence of Kocuria marina SO9-6, an actinobacterium isolated from a copper mine.</title>
        <authorList>
            <person name="Castro D.B."/>
            <person name="Pereira L.B."/>
            <person name="Silva M.V."/>
            <person name="Silva B.P."/>
            <person name="Zanardi B.R."/>
            <person name="Carlos C."/>
            <person name="Belgini D.R."/>
            <person name="Limache E.G."/>
            <person name="Lacerda G.V."/>
            <person name="Nery M.B."/>
            <person name="Gomes M.B."/>
            <person name="Souza S."/>
            <person name="Silva T.M."/>
            <person name="Rodrigues V.D."/>
            <person name="Paulino L.C."/>
            <person name="Vicentini R."/>
            <person name="Ferraz L.F."/>
            <person name="Ottoboni L.M."/>
        </authorList>
    </citation>
    <scope>NUCLEOTIDE SEQUENCE [LARGE SCALE GENOMIC DNA]</scope>
    <source>
        <strain evidence="9 10">SO9-6</strain>
    </source>
</reference>
<dbReference type="Pfam" id="PF02852">
    <property type="entry name" value="Pyr_redox_dim"/>
    <property type="match status" value="1"/>
</dbReference>
<feature type="binding site" evidence="5">
    <location>
        <position position="279"/>
    </location>
    <ligand>
        <name>NAD(+)</name>
        <dbReference type="ChEBI" id="CHEBI:57540"/>
    </ligand>
</feature>
<comment type="cofactor">
    <cofactor evidence="5">
        <name>FAD</name>
        <dbReference type="ChEBI" id="CHEBI:57692"/>
    </cofactor>
    <text evidence="5">Binds 1 FAD per subunit.</text>
</comment>
<keyword evidence="5" id="KW-0547">Nucleotide-binding</keyword>
<protein>
    <recommendedName>
        <fullName evidence="11">Pyridine nucleotide-disulfide oxidoreductase</fullName>
    </recommendedName>
</protein>
<dbReference type="InterPro" id="IPR001100">
    <property type="entry name" value="Pyr_nuc-diS_OxRdtase"/>
</dbReference>
<dbReference type="EMBL" id="JROM01000055">
    <property type="protein sequence ID" value="KHE73663.1"/>
    <property type="molecule type" value="Genomic_DNA"/>
</dbReference>
<evidence type="ECO:0000313" key="9">
    <source>
        <dbReference type="EMBL" id="KHE73663.1"/>
    </source>
</evidence>
<evidence type="ECO:0000313" key="10">
    <source>
        <dbReference type="Proteomes" id="UP000030664"/>
    </source>
</evidence>
<dbReference type="PIRSF" id="PIRSF000350">
    <property type="entry name" value="Mercury_reductase_MerA"/>
    <property type="match status" value="1"/>
</dbReference>
<sequence>MTESEAQESVDVIVIGGGAVGENAAQYAIEGTDLTAVIVEGHLLGGECSYYACMPSKALLRPVDVAGLTEDLGGIVPTRLDRDGMLSRRDSFVSDYDDSSQVEWAESAGIRVVRGHARLVGERSVRIESDDDAARTLTARHAVLLATGSEPSIPSEFDGAHPWTSADATGVVETPESIAIVGGGVVACEAAVWFNALGSRVTLLVRGSGLLSGNEPFAGDTVLDGLRASGVEVVLDASVTKCTRSDAVDTGLGRVHGGPVHLETSAGTVDVAEVLVATGRTPRLRDVGLDAVGLSADDVLHEKLPAWLHAVGDASGDVPLTHWGKYRARVIGARIKAAATGAPAPYEVENPPVPQVVFTQPQVAQTGLTEDSARDRGIDVVTAEVPYNGAAGAALLRDTVPGKAKIVVDRETRCLVGATFAGPDAGEQLHAATTAITGKVPVHVLRHAVPSYPTVSELWLRLLEELPEDMRRPAAG</sequence>
<accession>A0A0B0D8B5</accession>
<dbReference type="AlphaFoldDB" id="A0A0B0D8B5"/>
<dbReference type="InterPro" id="IPR016156">
    <property type="entry name" value="FAD/NAD-linked_Rdtase_dimer_sf"/>
</dbReference>
<evidence type="ECO:0000256" key="1">
    <source>
        <dbReference type="ARBA" id="ARBA00007532"/>
    </source>
</evidence>
<evidence type="ECO:0008006" key="11">
    <source>
        <dbReference type="Google" id="ProtNLM"/>
    </source>
</evidence>
<feature type="binding site" evidence="5">
    <location>
        <begin position="147"/>
        <end position="149"/>
    </location>
    <ligand>
        <name>FAD</name>
        <dbReference type="ChEBI" id="CHEBI:57692"/>
    </ligand>
</feature>
<evidence type="ECO:0000259" key="7">
    <source>
        <dbReference type="Pfam" id="PF02852"/>
    </source>
</evidence>
<dbReference type="Pfam" id="PF07992">
    <property type="entry name" value="Pyr_redox_2"/>
    <property type="match status" value="1"/>
</dbReference>
<evidence type="ECO:0000256" key="5">
    <source>
        <dbReference type="PIRSR" id="PIRSR000350-3"/>
    </source>
</evidence>
<keyword evidence="4 5" id="KW-0520">NAD</keyword>
<keyword evidence="3 5" id="KW-0274">FAD</keyword>
<evidence type="ECO:0000256" key="4">
    <source>
        <dbReference type="ARBA" id="ARBA00023027"/>
    </source>
</evidence>
<feature type="binding site" evidence="5">
    <location>
        <begin position="182"/>
        <end position="189"/>
    </location>
    <ligand>
        <name>NAD(+)</name>
        <dbReference type="ChEBI" id="CHEBI:57540"/>
    </ligand>
</feature>
<dbReference type="Proteomes" id="UP000030664">
    <property type="component" value="Unassembled WGS sequence"/>
</dbReference>
<evidence type="ECO:0000256" key="6">
    <source>
        <dbReference type="PIRSR" id="PIRSR000350-4"/>
    </source>
</evidence>
<organism evidence="9 10">
    <name type="scientific">Kocuria marina</name>
    <dbReference type="NCBI Taxonomy" id="223184"/>
    <lineage>
        <taxon>Bacteria</taxon>
        <taxon>Bacillati</taxon>
        <taxon>Actinomycetota</taxon>
        <taxon>Actinomycetes</taxon>
        <taxon>Micrococcales</taxon>
        <taxon>Micrococcaceae</taxon>
        <taxon>Kocuria</taxon>
    </lineage>
</organism>
<dbReference type="SUPFAM" id="SSF51905">
    <property type="entry name" value="FAD/NAD(P)-binding domain"/>
    <property type="match status" value="1"/>
</dbReference>
<feature type="domain" description="FAD/NAD(P)-binding" evidence="8">
    <location>
        <begin position="11"/>
        <end position="295"/>
    </location>
</feature>